<dbReference type="InterPro" id="IPR005814">
    <property type="entry name" value="Aminotrans_3"/>
</dbReference>
<reference evidence="3" key="1">
    <citation type="submission" date="2018-05" db="EMBL/GenBank/DDBJ databases">
        <authorList>
            <person name="Lanie J.A."/>
            <person name="Ng W.-L."/>
            <person name="Kazmierczak K.M."/>
            <person name="Andrzejewski T.M."/>
            <person name="Davidsen T.M."/>
            <person name="Wayne K.J."/>
            <person name="Tettelin H."/>
            <person name="Glass J.I."/>
            <person name="Rusch D."/>
            <person name="Podicherti R."/>
            <person name="Tsui H.-C.T."/>
            <person name="Winkler M.E."/>
        </authorList>
    </citation>
    <scope>NUCLEOTIDE SEQUENCE</scope>
</reference>
<dbReference type="GO" id="GO:0008483">
    <property type="term" value="F:transaminase activity"/>
    <property type="evidence" value="ECO:0007669"/>
    <property type="project" value="InterPro"/>
</dbReference>
<dbReference type="SUPFAM" id="SSF53383">
    <property type="entry name" value="PLP-dependent transferases"/>
    <property type="match status" value="1"/>
</dbReference>
<organism evidence="3">
    <name type="scientific">marine metagenome</name>
    <dbReference type="NCBI Taxonomy" id="408172"/>
    <lineage>
        <taxon>unclassified sequences</taxon>
        <taxon>metagenomes</taxon>
        <taxon>ecological metagenomes</taxon>
    </lineage>
</organism>
<evidence type="ECO:0000256" key="1">
    <source>
        <dbReference type="ARBA" id="ARBA00001933"/>
    </source>
</evidence>
<dbReference type="EMBL" id="UINC01011197">
    <property type="protein sequence ID" value="SVA49531.1"/>
    <property type="molecule type" value="Genomic_DNA"/>
</dbReference>
<gene>
    <name evidence="3" type="ORF">METZ01_LOCUS102385</name>
</gene>
<dbReference type="Gene3D" id="3.90.1150.10">
    <property type="entry name" value="Aspartate Aminotransferase, domain 1"/>
    <property type="match status" value="1"/>
</dbReference>
<protein>
    <recommendedName>
        <fullName evidence="4">Glutamate-1-semialdehyde 2,1-aminomutase</fullName>
    </recommendedName>
</protein>
<dbReference type="InterPro" id="IPR015424">
    <property type="entry name" value="PyrdxlP-dep_Trfase"/>
</dbReference>
<dbReference type="InterPro" id="IPR015421">
    <property type="entry name" value="PyrdxlP-dep_Trfase_major"/>
</dbReference>
<dbReference type="Pfam" id="PF00202">
    <property type="entry name" value="Aminotran_3"/>
    <property type="match status" value="1"/>
</dbReference>
<comment type="cofactor">
    <cofactor evidence="1">
        <name>pyridoxal 5'-phosphate</name>
        <dbReference type="ChEBI" id="CHEBI:597326"/>
    </cofactor>
</comment>
<name>A0A381WB63_9ZZZZ</name>
<keyword evidence="2" id="KW-0663">Pyridoxal phosphate</keyword>
<evidence type="ECO:0008006" key="4">
    <source>
        <dbReference type="Google" id="ProtNLM"/>
    </source>
</evidence>
<proteinExistence type="predicted"/>
<dbReference type="AlphaFoldDB" id="A0A381WB63"/>
<sequence length="438" mass="47839">MVKSLSTLEALFAKKTPKSAELYESGKEFMPGGAMKSLGYNPPLYMTRAADCYMWDVDDNKYVDWINNACAMILGHSPKGVVEALDNIVHNGIVFGAPNNFEKAIAEHITKRIPSIERVRFTNSGTEALMNTIRLCRAYSGKPKIAKFEGGFHGTTDDAEVSIAPSIDTAGSDEAPNAVPEYLGINQSTVDNVVVLPYNDSEAVDLILRENKDDIAAVLYDPKAGNYDIPHEFVRFVAGKCKELGIIFVMDEVKSLRVAYGGYQELAGVDPDLTTLGKLVGGGMPVGAFGGKKEIMDMMDQTKGYKMSSGGTYSANPMTLAAGLAHMEGATPEVYAHLKTLGDRLAKGMGDVFSNSDIPVQILHRDNITSAHLTPDPVRNYRDILKFDKEMRRRLMLGMLLEGQYARELQEMTVSSPMTTATIDDFLGALEKVVHDKG</sequence>
<dbReference type="GO" id="GO:0030170">
    <property type="term" value="F:pyridoxal phosphate binding"/>
    <property type="evidence" value="ECO:0007669"/>
    <property type="project" value="InterPro"/>
</dbReference>
<evidence type="ECO:0000313" key="3">
    <source>
        <dbReference type="EMBL" id="SVA49531.1"/>
    </source>
</evidence>
<evidence type="ECO:0000256" key="2">
    <source>
        <dbReference type="ARBA" id="ARBA00022898"/>
    </source>
</evidence>
<dbReference type="PANTHER" id="PTHR43713:SF3">
    <property type="entry name" value="GLUTAMATE-1-SEMIALDEHYDE 2,1-AMINOMUTASE 1, CHLOROPLASTIC-RELATED"/>
    <property type="match status" value="1"/>
</dbReference>
<dbReference type="PANTHER" id="PTHR43713">
    <property type="entry name" value="GLUTAMATE-1-SEMIALDEHYDE 2,1-AMINOMUTASE"/>
    <property type="match status" value="1"/>
</dbReference>
<dbReference type="Gene3D" id="3.40.640.10">
    <property type="entry name" value="Type I PLP-dependent aspartate aminotransferase-like (Major domain)"/>
    <property type="match status" value="1"/>
</dbReference>
<accession>A0A381WB63</accession>
<dbReference type="InterPro" id="IPR015422">
    <property type="entry name" value="PyrdxlP-dep_Trfase_small"/>
</dbReference>